<name>A0A2N7XAF9_9BURK</name>
<dbReference type="Proteomes" id="UP000235777">
    <property type="component" value="Unassembled WGS sequence"/>
</dbReference>
<keyword evidence="2" id="KW-1185">Reference proteome</keyword>
<accession>A0A2N7XAF9</accession>
<dbReference type="EMBL" id="PNYC01000001">
    <property type="protein sequence ID" value="PMS38445.1"/>
    <property type="molecule type" value="Genomic_DNA"/>
</dbReference>
<reference evidence="1 2" key="1">
    <citation type="submission" date="2018-01" db="EMBL/GenBank/DDBJ databases">
        <title>Whole genome analyses suggest that Burkholderia sensu lato contains two further novel genera in the rhizoxinica-symbiotica group Mycetohabitans gen. nov., and Trinickia gen. nov.: implications for the evolution of diazotrophy and nodulation in the Burkholderiaceae.</title>
        <authorList>
            <person name="Estrada-de los Santos P."/>
            <person name="Palmer M."/>
            <person name="Chavez-Ramirez B."/>
            <person name="Beukes C."/>
            <person name="Steenkamp E.T."/>
            <person name="Hirsch A.M."/>
            <person name="Manyaka P."/>
            <person name="Maluk M."/>
            <person name="Lafos M."/>
            <person name="Crook M."/>
            <person name="Gross E."/>
            <person name="Simon M.F."/>
            <person name="Bueno dos Reis Junior F."/>
            <person name="Poole P.S."/>
            <person name="Venter S.N."/>
            <person name="James E.K."/>
        </authorList>
    </citation>
    <scope>NUCLEOTIDE SEQUENCE [LARGE SCALE GENOMIC DNA]</scope>
    <source>
        <strain evidence="1 2">JPY 581</strain>
    </source>
</reference>
<evidence type="ECO:0000313" key="1">
    <source>
        <dbReference type="EMBL" id="PMS38445.1"/>
    </source>
</evidence>
<evidence type="ECO:0000313" key="2">
    <source>
        <dbReference type="Proteomes" id="UP000235777"/>
    </source>
</evidence>
<gene>
    <name evidence="1" type="ORF">C0Z20_00740</name>
</gene>
<proteinExistence type="predicted"/>
<comment type="caution">
    <text evidence="1">The sequence shown here is derived from an EMBL/GenBank/DDBJ whole genome shotgun (WGS) entry which is preliminary data.</text>
</comment>
<organism evidence="1 2">
    <name type="scientific">Trinickia symbiotica</name>
    <dbReference type="NCBI Taxonomy" id="863227"/>
    <lineage>
        <taxon>Bacteria</taxon>
        <taxon>Pseudomonadati</taxon>
        <taxon>Pseudomonadota</taxon>
        <taxon>Betaproteobacteria</taxon>
        <taxon>Burkholderiales</taxon>
        <taxon>Burkholderiaceae</taxon>
        <taxon>Trinickia</taxon>
    </lineage>
</organism>
<sequence length="72" mass="8138">MRQVDFVRALQEAYDLGFESSEEGGNAEHGGTRLKAKAFWQHQKQAAITHLVRKYTVIEGYVAKYEAKHDGA</sequence>
<dbReference type="AlphaFoldDB" id="A0A2N7XAF9"/>
<dbReference type="RefSeq" id="WP_102606693.1">
    <property type="nucleotide sequence ID" value="NZ_PNYC01000001.1"/>
</dbReference>
<protein>
    <submittedName>
        <fullName evidence="1">Uncharacterized protein</fullName>
    </submittedName>
</protein>